<keyword evidence="4" id="KW-1185">Reference proteome</keyword>
<feature type="region of interest" description="Disordered" evidence="1">
    <location>
        <begin position="1"/>
        <end position="24"/>
    </location>
</feature>
<keyword evidence="2" id="KW-1133">Transmembrane helix</keyword>
<protein>
    <submittedName>
        <fullName evidence="3">Uncharacterized protein</fullName>
    </submittedName>
</protein>
<feature type="transmembrane region" description="Helical" evidence="2">
    <location>
        <begin position="30"/>
        <end position="55"/>
    </location>
</feature>
<keyword evidence="2" id="KW-0472">Membrane</keyword>
<evidence type="ECO:0000313" key="4">
    <source>
        <dbReference type="Proteomes" id="UP001202961"/>
    </source>
</evidence>
<evidence type="ECO:0000256" key="2">
    <source>
        <dbReference type="SAM" id="Phobius"/>
    </source>
</evidence>
<organism evidence="3 4">
    <name type="scientific">Aporhodopirellula aestuarii</name>
    <dbReference type="NCBI Taxonomy" id="2950107"/>
    <lineage>
        <taxon>Bacteria</taxon>
        <taxon>Pseudomonadati</taxon>
        <taxon>Planctomycetota</taxon>
        <taxon>Planctomycetia</taxon>
        <taxon>Pirellulales</taxon>
        <taxon>Pirellulaceae</taxon>
        <taxon>Aporhodopirellula</taxon>
    </lineage>
</organism>
<name>A0ABT0U620_9BACT</name>
<dbReference type="EMBL" id="JAMQBK010000044">
    <property type="protein sequence ID" value="MCM2372330.1"/>
    <property type="molecule type" value="Genomic_DNA"/>
</dbReference>
<comment type="caution">
    <text evidence="3">The sequence shown here is derived from an EMBL/GenBank/DDBJ whole genome shotgun (WGS) entry which is preliminary data.</text>
</comment>
<keyword evidence="2" id="KW-0812">Transmembrane</keyword>
<gene>
    <name evidence="3" type="ORF">NB063_17115</name>
</gene>
<reference evidence="3 4" key="1">
    <citation type="journal article" date="2022" name="Syst. Appl. Microbiol.">
        <title>Rhodopirellula aestuarii sp. nov., a novel member of the genus Rhodopirellula isolated from brackish sediments collected in the Tagus River estuary, Portugal.</title>
        <authorList>
            <person name="Vitorino I.R."/>
            <person name="Klimek D."/>
            <person name="Calusinska M."/>
            <person name="Lobo-da-Cunha A."/>
            <person name="Vasconcelos V."/>
            <person name="Lage O.M."/>
        </authorList>
    </citation>
    <scope>NUCLEOTIDE SEQUENCE [LARGE SCALE GENOMIC DNA]</scope>
    <source>
        <strain evidence="3 4">ICT_H3.1</strain>
    </source>
</reference>
<evidence type="ECO:0000256" key="1">
    <source>
        <dbReference type="SAM" id="MobiDB-lite"/>
    </source>
</evidence>
<dbReference type="RefSeq" id="WP_250929966.1">
    <property type="nucleotide sequence ID" value="NZ_JAMQBK010000044.1"/>
</dbReference>
<proteinExistence type="predicted"/>
<evidence type="ECO:0000313" key="3">
    <source>
        <dbReference type="EMBL" id="MCM2372330.1"/>
    </source>
</evidence>
<feature type="transmembrane region" description="Helical" evidence="2">
    <location>
        <begin position="100"/>
        <end position="125"/>
    </location>
</feature>
<feature type="transmembrane region" description="Helical" evidence="2">
    <location>
        <begin position="67"/>
        <end position="88"/>
    </location>
</feature>
<sequence>MTSNSPSPYRPPAEPAQKPSAHQPMTEKELLSAIGLMMSLISLFGPMIVCTLAMFRIIKVPWDSALVPLGTLMIGLPVSVIALILSIVARVKYRTWKSTIGIVAAILAIPVTLAATWLVAMIALANHPV</sequence>
<accession>A0ABT0U620</accession>
<dbReference type="Proteomes" id="UP001202961">
    <property type="component" value="Unassembled WGS sequence"/>
</dbReference>